<sequence>MKLTEESAHLYKKYGLMESKTPGISYAMVGKPGAIKSWLKIAEEPRSLLTNPAILAGAAGIMAQLARQHEMSEIKSYLATIDKKVDDVLRAQKNAELGKVFGAGLDIESAMTVLDREGQVDDDTWSTVQARTHTITDALGWALGQLDALAERVESTTKIGDLAKMAKEAESHVQELLAVVARCSELQDALDVLRLQRVLDKSPDKLDGRRLALKDDRQKRRERISQKIEHLMARMDAAAGTANSNVLLHLPAHRALVGSINHVGITIDDFHRPLGIECGRHSMEATRWWDAARDPTQLKNAAAEAGRKAAIGAGMAVLGAAVALTSRAALALGERGEEE</sequence>
<evidence type="ECO:0000313" key="2">
    <source>
        <dbReference type="Proteomes" id="UP001596174"/>
    </source>
</evidence>
<gene>
    <name evidence="1" type="ORF">ACFP3V_26010</name>
</gene>
<organism evidence="1 2">
    <name type="scientific">Streptacidiphilus monticola</name>
    <dbReference type="NCBI Taxonomy" id="2161674"/>
    <lineage>
        <taxon>Bacteria</taxon>
        <taxon>Bacillati</taxon>
        <taxon>Actinomycetota</taxon>
        <taxon>Actinomycetes</taxon>
        <taxon>Kitasatosporales</taxon>
        <taxon>Streptomycetaceae</taxon>
        <taxon>Streptacidiphilus</taxon>
    </lineage>
</organism>
<protein>
    <submittedName>
        <fullName evidence="1">Uncharacterized protein</fullName>
    </submittedName>
</protein>
<accession>A0ABW1GAT5</accession>
<dbReference type="SUPFAM" id="SSF63491">
    <property type="entry name" value="BAG domain"/>
    <property type="match status" value="1"/>
</dbReference>
<evidence type="ECO:0000313" key="1">
    <source>
        <dbReference type="EMBL" id="MFC5910652.1"/>
    </source>
</evidence>
<dbReference type="EMBL" id="JBHSQJ010000126">
    <property type="protein sequence ID" value="MFC5910652.1"/>
    <property type="molecule type" value="Genomic_DNA"/>
</dbReference>
<name>A0ABW1GAT5_9ACTN</name>
<proteinExistence type="predicted"/>
<comment type="caution">
    <text evidence="1">The sequence shown here is derived from an EMBL/GenBank/DDBJ whole genome shotgun (WGS) entry which is preliminary data.</text>
</comment>
<keyword evidence="2" id="KW-1185">Reference proteome</keyword>
<reference evidence="2" key="1">
    <citation type="journal article" date="2019" name="Int. J. Syst. Evol. Microbiol.">
        <title>The Global Catalogue of Microorganisms (GCM) 10K type strain sequencing project: providing services to taxonomists for standard genome sequencing and annotation.</title>
        <authorList>
            <consortium name="The Broad Institute Genomics Platform"/>
            <consortium name="The Broad Institute Genome Sequencing Center for Infectious Disease"/>
            <person name="Wu L."/>
            <person name="Ma J."/>
        </authorList>
    </citation>
    <scope>NUCLEOTIDE SEQUENCE [LARGE SCALE GENOMIC DNA]</scope>
    <source>
        <strain evidence="2">JCM 4816</strain>
    </source>
</reference>
<dbReference type="RefSeq" id="WP_380588213.1">
    <property type="nucleotide sequence ID" value="NZ_JBHSQJ010000126.1"/>
</dbReference>
<dbReference type="Proteomes" id="UP001596174">
    <property type="component" value="Unassembled WGS sequence"/>
</dbReference>